<dbReference type="AlphaFoldDB" id="W4FEC3"/>
<dbReference type="GO" id="GO:0005576">
    <property type="term" value="C:extracellular region"/>
    <property type="evidence" value="ECO:0007669"/>
    <property type="project" value="InterPro"/>
</dbReference>
<dbReference type="GO" id="GO:0006508">
    <property type="term" value="P:proteolysis"/>
    <property type="evidence" value="ECO:0007669"/>
    <property type="project" value="InterPro"/>
</dbReference>
<dbReference type="CDD" id="cd01100">
    <property type="entry name" value="APPLE_Factor_XI_like"/>
    <property type="match status" value="1"/>
</dbReference>
<accession>W4FEC3</accession>
<reference evidence="5" key="1">
    <citation type="submission" date="2013-12" db="EMBL/GenBank/DDBJ databases">
        <title>The Genome Sequence of Aphanomyces astaci APO3.</title>
        <authorList>
            <consortium name="The Broad Institute Genomics Platform"/>
            <person name="Russ C."/>
            <person name="Tyler B."/>
            <person name="van West P."/>
            <person name="Dieguez-Uribeondo J."/>
            <person name="Young S.K."/>
            <person name="Zeng Q."/>
            <person name="Gargeya S."/>
            <person name="Fitzgerald M."/>
            <person name="Abouelleil A."/>
            <person name="Alvarado L."/>
            <person name="Chapman S.B."/>
            <person name="Gainer-Dewar J."/>
            <person name="Goldberg J."/>
            <person name="Griggs A."/>
            <person name="Gujja S."/>
            <person name="Hansen M."/>
            <person name="Howarth C."/>
            <person name="Imamovic A."/>
            <person name="Ireland A."/>
            <person name="Larimer J."/>
            <person name="McCowan C."/>
            <person name="Murphy C."/>
            <person name="Pearson M."/>
            <person name="Poon T.W."/>
            <person name="Priest M."/>
            <person name="Roberts A."/>
            <person name="Saif S."/>
            <person name="Shea T."/>
            <person name="Sykes S."/>
            <person name="Wortman J."/>
            <person name="Nusbaum C."/>
            <person name="Birren B."/>
        </authorList>
    </citation>
    <scope>NUCLEOTIDE SEQUENCE [LARGE SCALE GENOMIC DNA]</scope>
    <source>
        <strain evidence="5">APO3</strain>
    </source>
</reference>
<comment type="catalytic activity">
    <reaction evidence="3">
        <text>Hydrolysis of proteins with broad specificity for peptide bonds, and a preference for a large uncharged residue in P1. Hydrolyzes peptide amides.</text>
        <dbReference type="EC" id="3.4.21.62"/>
    </reaction>
</comment>
<dbReference type="GO" id="GO:0004252">
    <property type="term" value="F:serine-type endopeptidase activity"/>
    <property type="evidence" value="ECO:0007669"/>
    <property type="project" value="UniProtKB-EC"/>
</dbReference>
<dbReference type="SUPFAM" id="SSF52743">
    <property type="entry name" value="Subtilisin-like"/>
    <property type="match status" value="2"/>
</dbReference>
<keyword evidence="2" id="KW-1015">Disulfide bond</keyword>
<protein>
    <recommendedName>
        <fullName evidence="4">subtilisin</fullName>
        <ecNumber evidence="4">3.4.21.62</ecNumber>
    </recommendedName>
</protein>
<dbReference type="RefSeq" id="XP_009845340.1">
    <property type="nucleotide sequence ID" value="XM_009847038.1"/>
</dbReference>
<dbReference type="VEuPathDB" id="FungiDB:H257_18030"/>
<dbReference type="InterPro" id="IPR000177">
    <property type="entry name" value="Apple"/>
</dbReference>
<evidence type="ECO:0000313" key="5">
    <source>
        <dbReference type="EMBL" id="ETV65166.1"/>
    </source>
</evidence>
<evidence type="ECO:0000256" key="1">
    <source>
        <dbReference type="ARBA" id="ARBA00022737"/>
    </source>
</evidence>
<evidence type="ECO:0000256" key="2">
    <source>
        <dbReference type="ARBA" id="ARBA00023157"/>
    </source>
</evidence>
<dbReference type="GeneID" id="20820026"/>
<dbReference type="Gene3D" id="3.50.4.10">
    <property type="entry name" value="Hepatocyte Growth Factor"/>
    <property type="match status" value="1"/>
</dbReference>
<keyword evidence="1" id="KW-0677">Repeat</keyword>
<gene>
    <name evidence="5" type="ORF">H257_18030</name>
</gene>
<dbReference type="Gene3D" id="3.40.50.200">
    <property type="entry name" value="Peptidase S8/S53 domain"/>
    <property type="match status" value="1"/>
</dbReference>
<dbReference type="InterPro" id="IPR036852">
    <property type="entry name" value="Peptidase_S8/S53_dom_sf"/>
</dbReference>
<name>W4FEC3_APHAT</name>
<organism evidence="5">
    <name type="scientific">Aphanomyces astaci</name>
    <name type="common">Crayfish plague agent</name>
    <dbReference type="NCBI Taxonomy" id="112090"/>
    <lineage>
        <taxon>Eukaryota</taxon>
        <taxon>Sar</taxon>
        <taxon>Stramenopiles</taxon>
        <taxon>Oomycota</taxon>
        <taxon>Saprolegniomycetes</taxon>
        <taxon>Saprolegniales</taxon>
        <taxon>Verrucalvaceae</taxon>
        <taxon>Aphanomyces</taxon>
    </lineage>
</organism>
<dbReference type="EMBL" id="KI913245">
    <property type="protein sequence ID" value="ETV65166.1"/>
    <property type="molecule type" value="Genomic_DNA"/>
</dbReference>
<sequence>MIQAPALWANDIKGEGIVVANIDSGVHYSHESLESNWRSEYGTMMGTKGIGVAPKAKWIVCKGYAAPHVAGAIALYLSAIKGASYDQVIPGLTLPPPSKSTQVLNPTNDLSTCGTLEVNTNYIGGDLALTNQATASCCAECKKTPGCKLFVWYTLEGGMCRLKGTQGQKVAVDGAKAGVLPAPALARPPLF</sequence>
<proteinExistence type="predicted"/>
<evidence type="ECO:0000256" key="4">
    <source>
        <dbReference type="ARBA" id="ARBA00023619"/>
    </source>
</evidence>
<dbReference type="OrthoDB" id="206201at2759"/>
<evidence type="ECO:0000256" key="3">
    <source>
        <dbReference type="ARBA" id="ARBA00023529"/>
    </source>
</evidence>
<dbReference type="EC" id="3.4.21.62" evidence="4"/>